<reference evidence="8 9" key="1">
    <citation type="submission" date="2020-01" db="EMBL/GenBank/DDBJ databases">
        <title>Anaeroalcalibacter tamaniensis gen. nov., sp. nov., moderately halophilic strictly anaerobic fermenter bacterium from mud volcano of Taman peninsula.</title>
        <authorList>
            <person name="Frolova A."/>
            <person name="Merkel A.Y."/>
            <person name="Slobodkin A.I."/>
        </authorList>
    </citation>
    <scope>NUCLEOTIDE SEQUENCE [LARGE SCALE GENOMIC DNA]</scope>
    <source>
        <strain evidence="8 9">F-3ap</strain>
    </source>
</reference>
<dbReference type="Proteomes" id="UP000461585">
    <property type="component" value="Unassembled WGS sequence"/>
</dbReference>
<evidence type="ECO:0000256" key="2">
    <source>
        <dbReference type="ARBA" id="ARBA00022679"/>
    </source>
</evidence>
<dbReference type="SUPFAM" id="SSF53613">
    <property type="entry name" value="Ribokinase-like"/>
    <property type="match status" value="1"/>
</dbReference>
<dbReference type="InterPro" id="IPR002139">
    <property type="entry name" value="Ribo/fructo_kinase"/>
</dbReference>
<feature type="domain" description="Carbohydrate kinase PfkB" evidence="7">
    <location>
        <begin position="2"/>
        <end position="309"/>
    </location>
</feature>
<comment type="caution">
    <text evidence="8">The sequence shown here is derived from an EMBL/GenBank/DDBJ whole genome shotgun (WGS) entry which is preliminary data.</text>
</comment>
<dbReference type="InterPro" id="IPR029056">
    <property type="entry name" value="Ribokinase-like"/>
</dbReference>
<evidence type="ECO:0000313" key="8">
    <source>
        <dbReference type="EMBL" id="NDL68338.1"/>
    </source>
</evidence>
<name>A0A7X5HX77_9FIRM</name>
<keyword evidence="2 6" id="KW-0808">Transferase</keyword>
<keyword evidence="5" id="KW-0067">ATP-binding</keyword>
<dbReference type="InterPro" id="IPR050306">
    <property type="entry name" value="PfkB_Carbo_kinase"/>
</dbReference>
<proteinExistence type="inferred from homology"/>
<accession>A0A7X5HX77</accession>
<evidence type="ECO:0000256" key="1">
    <source>
        <dbReference type="ARBA" id="ARBA00010688"/>
    </source>
</evidence>
<dbReference type="Pfam" id="PF00294">
    <property type="entry name" value="PfkB"/>
    <property type="match status" value="1"/>
</dbReference>
<dbReference type="GO" id="GO:0008865">
    <property type="term" value="F:fructokinase activity"/>
    <property type="evidence" value="ECO:0007669"/>
    <property type="project" value="UniProtKB-ARBA"/>
</dbReference>
<keyword evidence="3" id="KW-0547">Nucleotide-binding</keyword>
<keyword evidence="4 6" id="KW-0418">Kinase</keyword>
<dbReference type="RefSeq" id="WP_162371062.1">
    <property type="nucleotide sequence ID" value="NZ_JAAEEH010000035.1"/>
</dbReference>
<evidence type="ECO:0000256" key="6">
    <source>
        <dbReference type="RuleBase" id="RU003704"/>
    </source>
</evidence>
<comment type="similarity">
    <text evidence="1 6">Belongs to the carbohydrate kinase PfkB family.</text>
</comment>
<evidence type="ECO:0000256" key="3">
    <source>
        <dbReference type="ARBA" id="ARBA00022741"/>
    </source>
</evidence>
<dbReference type="GO" id="GO:0005524">
    <property type="term" value="F:ATP binding"/>
    <property type="evidence" value="ECO:0007669"/>
    <property type="project" value="UniProtKB-KW"/>
</dbReference>
<protein>
    <submittedName>
        <fullName evidence="8">Carbohydrate kinase</fullName>
    </submittedName>
</protein>
<evidence type="ECO:0000259" key="7">
    <source>
        <dbReference type="Pfam" id="PF00294"/>
    </source>
</evidence>
<dbReference type="CDD" id="cd01167">
    <property type="entry name" value="bac_FRK"/>
    <property type="match status" value="1"/>
</dbReference>
<dbReference type="EMBL" id="JAAEEH010000035">
    <property type="protein sequence ID" value="NDL68338.1"/>
    <property type="molecule type" value="Genomic_DNA"/>
</dbReference>
<evidence type="ECO:0000313" key="9">
    <source>
        <dbReference type="Proteomes" id="UP000461585"/>
    </source>
</evidence>
<organism evidence="8 9">
    <name type="scientific">Anaerotalea alkaliphila</name>
    <dbReference type="NCBI Taxonomy" id="2662126"/>
    <lineage>
        <taxon>Bacteria</taxon>
        <taxon>Bacillati</taxon>
        <taxon>Bacillota</taxon>
        <taxon>Clostridia</taxon>
        <taxon>Eubacteriales</taxon>
        <taxon>Anaerotalea</taxon>
    </lineage>
</organism>
<evidence type="ECO:0000256" key="5">
    <source>
        <dbReference type="ARBA" id="ARBA00022840"/>
    </source>
</evidence>
<dbReference type="PROSITE" id="PS00584">
    <property type="entry name" value="PFKB_KINASES_2"/>
    <property type="match status" value="1"/>
</dbReference>
<keyword evidence="9" id="KW-1185">Reference proteome</keyword>
<dbReference type="GO" id="GO:0006000">
    <property type="term" value="P:fructose metabolic process"/>
    <property type="evidence" value="ECO:0007669"/>
    <property type="project" value="UniProtKB-ARBA"/>
</dbReference>
<gene>
    <name evidence="8" type="ORF">GXN74_11360</name>
</gene>
<sequence length="317" mass="34420">MFDVVALGEVLIDFTPQGVSERGNPLFERNPGGAPANVLACLAKLGKETAFIGKVGRDQFGTFLKQTLEENGIHTGGLVFDGQVNTTLAFVHLQPDGDRSFSFYRNPGADMNLHPEEVDFDLVRNTRIFHFGSLSLTGEPVRFTTFEALKVARDAGVLVSYDPNLREPLWESLDLAKEMIGKGMAYADVVKISEEELTFLTGLEDLEEGSKALMASFGNIRLLLVTLGPKGSYYRTADLSGEVPGFMVKAVDTTGAGDSFLGGILHGLLERDLDLDSMGEQDFLNLLLFANAGASIVTTRYGAIAVMPTMEEIQARL</sequence>
<dbReference type="PANTHER" id="PTHR43085:SF1">
    <property type="entry name" value="PSEUDOURIDINE KINASE-RELATED"/>
    <property type="match status" value="1"/>
</dbReference>
<dbReference type="InterPro" id="IPR002173">
    <property type="entry name" value="Carboh/pur_kinase_PfkB_CS"/>
</dbReference>
<dbReference type="Gene3D" id="3.40.1190.20">
    <property type="match status" value="1"/>
</dbReference>
<evidence type="ECO:0000256" key="4">
    <source>
        <dbReference type="ARBA" id="ARBA00022777"/>
    </source>
</evidence>
<dbReference type="PRINTS" id="PR00990">
    <property type="entry name" value="RIBOKINASE"/>
</dbReference>
<dbReference type="InterPro" id="IPR011611">
    <property type="entry name" value="PfkB_dom"/>
</dbReference>
<dbReference type="AlphaFoldDB" id="A0A7X5HX77"/>
<dbReference type="PANTHER" id="PTHR43085">
    <property type="entry name" value="HEXOKINASE FAMILY MEMBER"/>
    <property type="match status" value="1"/>
</dbReference>